<evidence type="ECO:0000256" key="4">
    <source>
        <dbReference type="ARBA" id="ARBA00022840"/>
    </source>
</evidence>
<dbReference type="PANTHER" id="PTHR47961:SF6">
    <property type="entry name" value="DNA-DIRECTED DNA POLYMERASE"/>
    <property type="match status" value="1"/>
</dbReference>
<dbReference type="SUPFAM" id="SSF52540">
    <property type="entry name" value="P-loop containing nucleoside triphosphate hydrolases"/>
    <property type="match status" value="1"/>
</dbReference>
<dbReference type="SMART" id="SM00490">
    <property type="entry name" value="HELICc"/>
    <property type="match status" value="1"/>
</dbReference>
<dbReference type="Gene3D" id="3.40.50.300">
    <property type="entry name" value="P-loop containing nucleotide triphosphate hydrolases"/>
    <property type="match status" value="2"/>
</dbReference>
<dbReference type="Proteomes" id="UP000256980">
    <property type="component" value="Unassembled WGS sequence"/>
</dbReference>
<dbReference type="AlphaFoldDB" id="A0A3D9H705"/>
<keyword evidence="3 7" id="KW-0347">Helicase</keyword>
<dbReference type="EMBL" id="QRDV01000002">
    <property type="protein sequence ID" value="RED45283.1"/>
    <property type="molecule type" value="Genomic_DNA"/>
</dbReference>
<dbReference type="SMART" id="SM00487">
    <property type="entry name" value="DEXDc"/>
    <property type="match status" value="1"/>
</dbReference>
<evidence type="ECO:0000256" key="1">
    <source>
        <dbReference type="ARBA" id="ARBA00022741"/>
    </source>
</evidence>
<dbReference type="GO" id="GO:0004386">
    <property type="term" value="F:helicase activity"/>
    <property type="evidence" value="ECO:0007669"/>
    <property type="project" value="UniProtKB-KW"/>
</dbReference>
<dbReference type="RefSeq" id="WP_115816593.1">
    <property type="nucleotide sequence ID" value="NZ_QRDV01000002.1"/>
</dbReference>
<dbReference type="InterPro" id="IPR014001">
    <property type="entry name" value="Helicase_ATP-bd"/>
</dbReference>
<evidence type="ECO:0000313" key="8">
    <source>
        <dbReference type="Proteomes" id="UP000256980"/>
    </source>
</evidence>
<keyword evidence="4" id="KW-0067">ATP-binding</keyword>
<keyword evidence="1" id="KW-0547">Nucleotide-binding</keyword>
<dbReference type="GO" id="GO:0003676">
    <property type="term" value="F:nucleic acid binding"/>
    <property type="evidence" value="ECO:0007669"/>
    <property type="project" value="InterPro"/>
</dbReference>
<evidence type="ECO:0000256" key="2">
    <source>
        <dbReference type="ARBA" id="ARBA00022801"/>
    </source>
</evidence>
<dbReference type="OrthoDB" id="9815222at2"/>
<gene>
    <name evidence="7" type="ORF">DFQ10_102151</name>
</gene>
<feature type="domain" description="Helicase ATP-binding" evidence="5">
    <location>
        <begin position="160"/>
        <end position="324"/>
    </location>
</feature>
<dbReference type="PANTHER" id="PTHR47961">
    <property type="entry name" value="DNA POLYMERASE THETA, PUTATIVE (AFU_ORTHOLOGUE AFUA_1G05260)-RELATED"/>
    <property type="match status" value="1"/>
</dbReference>
<dbReference type="InterPro" id="IPR050474">
    <property type="entry name" value="Hel308_SKI2-like"/>
</dbReference>
<name>A0A3D9H705_9FLAO</name>
<dbReference type="InterPro" id="IPR011545">
    <property type="entry name" value="DEAD/DEAH_box_helicase_dom"/>
</dbReference>
<evidence type="ECO:0000256" key="3">
    <source>
        <dbReference type="ARBA" id="ARBA00022806"/>
    </source>
</evidence>
<proteinExistence type="predicted"/>
<evidence type="ECO:0000259" key="6">
    <source>
        <dbReference type="PROSITE" id="PS51194"/>
    </source>
</evidence>
<dbReference type="InterPro" id="IPR027417">
    <property type="entry name" value="P-loop_NTPase"/>
</dbReference>
<dbReference type="Pfam" id="PF00271">
    <property type="entry name" value="Helicase_C"/>
    <property type="match status" value="1"/>
</dbReference>
<organism evidence="7 8">
    <name type="scientific">Winogradskyella eximia</name>
    <dbReference type="NCBI Taxonomy" id="262006"/>
    <lineage>
        <taxon>Bacteria</taxon>
        <taxon>Pseudomonadati</taxon>
        <taxon>Bacteroidota</taxon>
        <taxon>Flavobacteriia</taxon>
        <taxon>Flavobacteriales</taxon>
        <taxon>Flavobacteriaceae</taxon>
        <taxon>Winogradskyella</taxon>
    </lineage>
</organism>
<feature type="domain" description="Helicase C-terminal" evidence="6">
    <location>
        <begin position="375"/>
        <end position="571"/>
    </location>
</feature>
<dbReference type="GO" id="GO:0005524">
    <property type="term" value="F:ATP binding"/>
    <property type="evidence" value="ECO:0007669"/>
    <property type="project" value="UniProtKB-KW"/>
</dbReference>
<reference evidence="7 8" key="1">
    <citation type="submission" date="2018-07" db="EMBL/GenBank/DDBJ databases">
        <title>Genomic Encyclopedia of Type Strains, Phase III (KMG-III): the genomes of soil and plant-associated and newly described type strains.</title>
        <authorList>
            <person name="Whitman W."/>
        </authorList>
    </citation>
    <scope>NUCLEOTIDE SEQUENCE [LARGE SCALE GENOMIC DNA]</scope>
    <source>
        <strain evidence="7 8">CECT 7946</strain>
    </source>
</reference>
<sequence>MSNKTINSAIKHPVFIKVLSSLITNRFYSEVNLQRNKEGIDEEEIEHAIWLATIIATSNNEDDKYISSVFGILLFLEYDDIDYNKVAFIILSRSGNLISSKFFTKLISFESAKDSNFLQFNERFGTTLDYEIGAKLSINEIDVVGGDSIIGSDYQKKLWDSLINTNENIAISAPTSAGKSFIIQNYILDTFTKVESFFAVYIVPTRALIAQVSQDFKNVLGDDVSINTAYIDNDDKEITQFRSKELYILTPERTLKLIQESYNNPINPDLIFIDEVQNIENEDSRGFLFEFLLNEIENLWPQSRKIIAGPFLDKPHILFKLIFSEESKNLQTIFSPVFQLKACLRPDEIKNKLIIVKLFFQGMLINELEIDVDFNFKKLISNKKKALVKIVMLFGRESKNIIYFPRPDWAEGFSIDLAAAISKQLNDDKIKNDEDINDLIDLIKEEVHPEYFLIDGLKTKTAFHHGKLPEIIRGELEHLFSSGKLDNIVCTSTLMEGINLPAEKVFIAHAKKDNIKLNPFELGNIVGRAGRIKDSLIGTVLCLENEEEKWAEEQFSNNPEMEIVPAINKLLNHPIDEIIEAIRQPLDDNVRNLDYATCFLKHKYLQGEEVLENYLKKKNLNEESIIAILDSLSTRLDKLKIPSELLRLNPSIDPELQNELYIKIKKKGVKKWVFHDNENFNRRWGKIERHKRSHSENNFFGQLENILFKLDEIFDFNAEAYFKHNISRTVPHMVYYAIQWLDNKSMKELINQEINFYANIRKLIDKNDRGDINKKINEVIKVYSSIISFVLVKYLKLLADILETFLDDEEKEKYKLSLSIPTMLELGTYNAVVLLLISKGLSRSVAIKIYPLIPEEEQEEPLEWLSKQKSINKLGKIYNKYLKRKGFLLQDDEL</sequence>
<keyword evidence="2" id="KW-0378">Hydrolase</keyword>
<dbReference type="InterPro" id="IPR001650">
    <property type="entry name" value="Helicase_C-like"/>
</dbReference>
<comment type="caution">
    <text evidence="7">The sequence shown here is derived from an EMBL/GenBank/DDBJ whole genome shotgun (WGS) entry which is preliminary data.</text>
</comment>
<evidence type="ECO:0000259" key="5">
    <source>
        <dbReference type="PROSITE" id="PS51192"/>
    </source>
</evidence>
<dbReference type="PROSITE" id="PS51192">
    <property type="entry name" value="HELICASE_ATP_BIND_1"/>
    <property type="match status" value="1"/>
</dbReference>
<evidence type="ECO:0000313" key="7">
    <source>
        <dbReference type="EMBL" id="RED45283.1"/>
    </source>
</evidence>
<keyword evidence="8" id="KW-1185">Reference proteome</keyword>
<dbReference type="Pfam" id="PF00270">
    <property type="entry name" value="DEAD"/>
    <property type="match status" value="1"/>
</dbReference>
<dbReference type="PROSITE" id="PS51194">
    <property type="entry name" value="HELICASE_CTER"/>
    <property type="match status" value="1"/>
</dbReference>
<accession>A0A3D9H705</accession>
<dbReference type="GO" id="GO:0016787">
    <property type="term" value="F:hydrolase activity"/>
    <property type="evidence" value="ECO:0007669"/>
    <property type="project" value="UniProtKB-KW"/>
</dbReference>
<protein>
    <submittedName>
        <fullName evidence="7">Helicase-like protein</fullName>
    </submittedName>
</protein>